<dbReference type="PANTHER" id="PTHR21392:SF0">
    <property type="entry name" value="TRNA-URIDINE AMINOCARBOXYPROPYLTRANSFERASE 2"/>
    <property type="match status" value="1"/>
</dbReference>
<keyword evidence="4" id="KW-0819">tRNA processing</keyword>
<dbReference type="InterPro" id="IPR005636">
    <property type="entry name" value="DTW"/>
</dbReference>
<dbReference type="EC" id="2.5.1.25" evidence="1"/>
<keyword evidence="7" id="KW-1185">Reference proteome</keyword>
<dbReference type="KEGG" id="bsto:C0V70_09310"/>
<name>A0A2K9NS30_BACTC</name>
<protein>
    <recommendedName>
        <fullName evidence="1">tRNA-uridine aminocarboxypropyltransferase</fullName>
        <ecNumber evidence="1">2.5.1.25</ecNumber>
    </recommendedName>
</protein>
<evidence type="ECO:0000256" key="4">
    <source>
        <dbReference type="ARBA" id="ARBA00022694"/>
    </source>
</evidence>
<evidence type="ECO:0000256" key="3">
    <source>
        <dbReference type="ARBA" id="ARBA00022691"/>
    </source>
</evidence>
<evidence type="ECO:0000313" key="7">
    <source>
        <dbReference type="Proteomes" id="UP000235584"/>
    </source>
</evidence>
<sequence length="211" mass="24407">MLKLKFFMNKRRSTQGKRCLRCKIHKSLCFCDIIREVPTKTRVSIIMHHRERHLTSNTANLAQLVLPNCQISLRGFPNEPFSIDSLKLNAEESPIYLFPHEDAIELNAHFMEANKDKKFHLIVPDGTWSQAVKTYRREPGLAGIQCVKLPPGEPGRYKLRKSSDENRLSTYEAITRALHILENQEGLKTDMELVFDTMVERVVRGRTAFEN</sequence>
<evidence type="ECO:0000313" key="6">
    <source>
        <dbReference type="EMBL" id="AUN98297.1"/>
    </source>
</evidence>
<gene>
    <name evidence="6" type="ORF">C0V70_09310</name>
</gene>
<dbReference type="PANTHER" id="PTHR21392">
    <property type="entry name" value="TRNA-URIDINE AMINOCARBOXYPROPYLTRANSFERASE 2"/>
    <property type="match status" value="1"/>
</dbReference>
<dbReference type="GO" id="GO:0016432">
    <property type="term" value="F:tRNA-uridine aminocarboxypropyltransferase activity"/>
    <property type="evidence" value="ECO:0007669"/>
    <property type="project" value="UniProtKB-EC"/>
</dbReference>
<organism evidence="6 7">
    <name type="scientific">Bacteriovorax stolpii</name>
    <name type="common">Bdellovibrio stolpii</name>
    <dbReference type="NCBI Taxonomy" id="960"/>
    <lineage>
        <taxon>Bacteria</taxon>
        <taxon>Pseudomonadati</taxon>
        <taxon>Bdellovibrionota</taxon>
        <taxon>Bacteriovoracia</taxon>
        <taxon>Bacteriovoracales</taxon>
        <taxon>Bacteriovoracaceae</taxon>
        <taxon>Bacteriovorax</taxon>
    </lineage>
</organism>
<keyword evidence="2" id="KW-0808">Transferase</keyword>
<evidence type="ECO:0000256" key="5">
    <source>
        <dbReference type="ARBA" id="ARBA00034489"/>
    </source>
</evidence>
<dbReference type="AlphaFoldDB" id="A0A2K9NS30"/>
<evidence type="ECO:0000256" key="1">
    <source>
        <dbReference type="ARBA" id="ARBA00012386"/>
    </source>
</evidence>
<dbReference type="Pfam" id="PF03942">
    <property type="entry name" value="DTW"/>
    <property type="match status" value="1"/>
</dbReference>
<dbReference type="EMBL" id="CP025704">
    <property type="protein sequence ID" value="AUN98297.1"/>
    <property type="molecule type" value="Genomic_DNA"/>
</dbReference>
<accession>A0A2K9NS30</accession>
<comment type="similarity">
    <text evidence="5">Belongs to the TDD superfamily. DTWD2 family.</text>
</comment>
<reference evidence="6 7" key="1">
    <citation type="submission" date="2018-01" db="EMBL/GenBank/DDBJ databases">
        <title>Complete genome sequence of Bacteriovorax stolpii DSM12778.</title>
        <authorList>
            <person name="Tang B."/>
            <person name="Chang J."/>
        </authorList>
    </citation>
    <scope>NUCLEOTIDE SEQUENCE [LARGE SCALE GENOMIC DNA]</scope>
    <source>
        <strain evidence="6 7">DSM 12778</strain>
    </source>
</reference>
<proteinExistence type="inferred from homology"/>
<evidence type="ECO:0000256" key="2">
    <source>
        <dbReference type="ARBA" id="ARBA00022679"/>
    </source>
</evidence>
<dbReference type="Proteomes" id="UP000235584">
    <property type="component" value="Chromosome"/>
</dbReference>
<keyword evidence="3" id="KW-0949">S-adenosyl-L-methionine</keyword>
<dbReference type="SMART" id="SM01144">
    <property type="entry name" value="DTW"/>
    <property type="match status" value="1"/>
</dbReference>
<dbReference type="GO" id="GO:0008033">
    <property type="term" value="P:tRNA processing"/>
    <property type="evidence" value="ECO:0007669"/>
    <property type="project" value="UniProtKB-KW"/>
</dbReference>
<dbReference type="InterPro" id="IPR039262">
    <property type="entry name" value="DTWD2/TAPT"/>
</dbReference>
<dbReference type="OrthoDB" id="268835at2"/>